<comment type="caution">
    <text evidence="3">The sequence shown here is derived from an EMBL/GenBank/DDBJ whole genome shotgun (WGS) entry which is preliminary data.</text>
</comment>
<dbReference type="EMBL" id="MU151355">
    <property type="protein sequence ID" value="KAF9444685.1"/>
    <property type="molecule type" value="Genomic_DNA"/>
</dbReference>
<name>A0A9P6C0J9_9AGAR</name>
<evidence type="ECO:0000313" key="4">
    <source>
        <dbReference type="Proteomes" id="UP000807342"/>
    </source>
</evidence>
<dbReference type="Proteomes" id="UP000807342">
    <property type="component" value="Unassembled WGS sequence"/>
</dbReference>
<keyword evidence="4" id="KW-1185">Reference proteome</keyword>
<dbReference type="OrthoDB" id="372487at2759"/>
<dbReference type="InterPro" id="IPR047008">
    <property type="entry name" value="XRN1_SH3_sf"/>
</dbReference>
<sequence>MVRDSGAVPLSVKGVVIGLNAKSMDVLWDVPFMSGVTLGDRCSAYRGMTVDFNSCLNLSNPQFVTSTNPKAPPPPPITTPFNPRYGPHPVIQPAPGQRAAAGFRPAPPQRYRYLALRSKHVLIYDRSQSTPLAPVQIISNPNRTRGGYVNGRGGHPSMSQVVANGHGRGGSSSGSTNHVNGRGGPPNHQMNGRGASSSYAPSDSTVESTPTSSGTGFSRGGPRGRGYGPARGRGFVSPVNGFVSRGAPRGGMRGRGRGSFSPVVLTRD</sequence>
<protein>
    <recommendedName>
        <fullName evidence="2">5'-3' exoribonuclease 1 SH3-like domain-containing protein</fullName>
    </recommendedName>
</protein>
<dbReference type="AlphaFoldDB" id="A0A9P6C0J9"/>
<reference evidence="3" key="1">
    <citation type="submission" date="2020-11" db="EMBL/GenBank/DDBJ databases">
        <authorList>
            <consortium name="DOE Joint Genome Institute"/>
            <person name="Ahrendt S."/>
            <person name="Riley R."/>
            <person name="Andreopoulos W."/>
            <person name="Labutti K."/>
            <person name="Pangilinan J."/>
            <person name="Ruiz-Duenas F.J."/>
            <person name="Barrasa J.M."/>
            <person name="Sanchez-Garcia M."/>
            <person name="Camarero S."/>
            <person name="Miyauchi S."/>
            <person name="Serrano A."/>
            <person name="Linde D."/>
            <person name="Babiker R."/>
            <person name="Drula E."/>
            <person name="Ayuso-Fernandez I."/>
            <person name="Pacheco R."/>
            <person name="Padilla G."/>
            <person name="Ferreira P."/>
            <person name="Barriuso J."/>
            <person name="Kellner H."/>
            <person name="Castanera R."/>
            <person name="Alfaro M."/>
            <person name="Ramirez L."/>
            <person name="Pisabarro A.G."/>
            <person name="Kuo A."/>
            <person name="Tritt A."/>
            <person name="Lipzen A."/>
            <person name="He G."/>
            <person name="Yan M."/>
            <person name="Ng V."/>
            <person name="Cullen D."/>
            <person name="Martin F."/>
            <person name="Rosso M.-N."/>
            <person name="Henrissat B."/>
            <person name="Hibbett D."/>
            <person name="Martinez A.T."/>
            <person name="Grigoriev I.V."/>
        </authorList>
    </citation>
    <scope>NUCLEOTIDE SEQUENCE</scope>
    <source>
        <strain evidence="3">MF-IS2</strain>
    </source>
</reference>
<feature type="region of interest" description="Disordered" evidence="1">
    <location>
        <begin position="137"/>
        <end position="268"/>
    </location>
</feature>
<dbReference type="InterPro" id="IPR041385">
    <property type="entry name" value="SH3_12"/>
</dbReference>
<evidence type="ECO:0000259" key="2">
    <source>
        <dbReference type="Pfam" id="PF18129"/>
    </source>
</evidence>
<evidence type="ECO:0000313" key="3">
    <source>
        <dbReference type="EMBL" id="KAF9444685.1"/>
    </source>
</evidence>
<dbReference type="Gene3D" id="2.30.30.750">
    <property type="match status" value="1"/>
</dbReference>
<proteinExistence type="predicted"/>
<accession>A0A9P6C0J9</accession>
<gene>
    <name evidence="3" type="ORF">P691DRAFT_324547</name>
</gene>
<dbReference type="Pfam" id="PF18129">
    <property type="entry name" value="SH3_12"/>
    <property type="match status" value="1"/>
</dbReference>
<evidence type="ECO:0000256" key="1">
    <source>
        <dbReference type="SAM" id="MobiDB-lite"/>
    </source>
</evidence>
<feature type="compositionally biased region" description="Polar residues" evidence="1">
    <location>
        <begin position="188"/>
        <end position="208"/>
    </location>
</feature>
<organism evidence="3 4">
    <name type="scientific">Macrolepiota fuliginosa MF-IS2</name>
    <dbReference type="NCBI Taxonomy" id="1400762"/>
    <lineage>
        <taxon>Eukaryota</taxon>
        <taxon>Fungi</taxon>
        <taxon>Dikarya</taxon>
        <taxon>Basidiomycota</taxon>
        <taxon>Agaricomycotina</taxon>
        <taxon>Agaricomycetes</taxon>
        <taxon>Agaricomycetidae</taxon>
        <taxon>Agaricales</taxon>
        <taxon>Agaricineae</taxon>
        <taxon>Agaricaceae</taxon>
        <taxon>Macrolepiota</taxon>
    </lineage>
</organism>
<feature type="compositionally biased region" description="Gly residues" evidence="1">
    <location>
        <begin position="217"/>
        <end position="231"/>
    </location>
</feature>
<feature type="domain" description="5'-3' exoribonuclease 1 SH3-like" evidence="2">
    <location>
        <begin position="1"/>
        <end position="57"/>
    </location>
</feature>